<feature type="non-terminal residue" evidence="1">
    <location>
        <position position="1"/>
    </location>
</feature>
<dbReference type="AlphaFoldDB" id="A0AAD8ABF7"/>
<gene>
    <name evidence="1" type="ORF">L9F63_012810</name>
</gene>
<dbReference type="Proteomes" id="UP001233999">
    <property type="component" value="Unassembled WGS sequence"/>
</dbReference>
<keyword evidence="2" id="KW-1185">Reference proteome</keyword>
<protein>
    <submittedName>
        <fullName evidence="1">Uncharacterized protein</fullName>
    </submittedName>
</protein>
<proteinExistence type="predicted"/>
<sequence length="80" mass="9149">YSQKEIESKVAAYRNMLVDNDGGKPTALPRDEFGRVTKTQHFNERVLFERLWRGTFQAIVAEQSCCCHCFPPPPMLPPPP</sequence>
<dbReference type="EMBL" id="JASPKZ010002300">
    <property type="protein sequence ID" value="KAJ9595989.1"/>
    <property type="molecule type" value="Genomic_DNA"/>
</dbReference>
<comment type="caution">
    <text evidence="1">The sequence shown here is derived from an EMBL/GenBank/DDBJ whole genome shotgun (WGS) entry which is preliminary data.</text>
</comment>
<feature type="non-terminal residue" evidence="1">
    <location>
        <position position="80"/>
    </location>
</feature>
<reference evidence="1" key="1">
    <citation type="journal article" date="2023" name="IScience">
        <title>Live-bearing cockroach genome reveals convergent evolutionary mechanisms linked to viviparity in insects and beyond.</title>
        <authorList>
            <person name="Fouks B."/>
            <person name="Harrison M.C."/>
            <person name="Mikhailova A.A."/>
            <person name="Marchal E."/>
            <person name="English S."/>
            <person name="Carruthers M."/>
            <person name="Jennings E.C."/>
            <person name="Chiamaka E.L."/>
            <person name="Frigard R.A."/>
            <person name="Pippel M."/>
            <person name="Attardo G.M."/>
            <person name="Benoit J.B."/>
            <person name="Bornberg-Bauer E."/>
            <person name="Tobe S.S."/>
        </authorList>
    </citation>
    <scope>NUCLEOTIDE SEQUENCE</scope>
    <source>
        <strain evidence="1">Stay&amp;Tobe</strain>
    </source>
</reference>
<name>A0AAD8ABF7_DIPPU</name>
<organism evidence="1 2">
    <name type="scientific">Diploptera punctata</name>
    <name type="common">Pacific beetle cockroach</name>
    <dbReference type="NCBI Taxonomy" id="6984"/>
    <lineage>
        <taxon>Eukaryota</taxon>
        <taxon>Metazoa</taxon>
        <taxon>Ecdysozoa</taxon>
        <taxon>Arthropoda</taxon>
        <taxon>Hexapoda</taxon>
        <taxon>Insecta</taxon>
        <taxon>Pterygota</taxon>
        <taxon>Neoptera</taxon>
        <taxon>Polyneoptera</taxon>
        <taxon>Dictyoptera</taxon>
        <taxon>Blattodea</taxon>
        <taxon>Blaberoidea</taxon>
        <taxon>Blaberidae</taxon>
        <taxon>Diplopterinae</taxon>
        <taxon>Diploptera</taxon>
    </lineage>
</organism>
<reference evidence="1" key="2">
    <citation type="submission" date="2023-05" db="EMBL/GenBank/DDBJ databases">
        <authorList>
            <person name="Fouks B."/>
        </authorList>
    </citation>
    <scope>NUCLEOTIDE SEQUENCE</scope>
    <source>
        <strain evidence="1">Stay&amp;Tobe</strain>
        <tissue evidence="1">Testes</tissue>
    </source>
</reference>
<evidence type="ECO:0000313" key="1">
    <source>
        <dbReference type="EMBL" id="KAJ9595989.1"/>
    </source>
</evidence>
<accession>A0AAD8ABF7</accession>
<evidence type="ECO:0000313" key="2">
    <source>
        <dbReference type="Proteomes" id="UP001233999"/>
    </source>
</evidence>